<accession>A0A1F5YXG3</accession>
<dbReference type="STRING" id="1798374.A2Z33_05905"/>
<name>A0A1F5YXG3_9BACT</name>
<dbReference type="AlphaFoldDB" id="A0A1F5YXG3"/>
<gene>
    <name evidence="2" type="ORF">A2Z33_05905</name>
</gene>
<evidence type="ECO:0000313" key="3">
    <source>
        <dbReference type="Proteomes" id="UP000178448"/>
    </source>
</evidence>
<proteinExistence type="predicted"/>
<protein>
    <submittedName>
        <fullName evidence="2">Uncharacterized protein</fullName>
    </submittedName>
</protein>
<evidence type="ECO:0000256" key="1">
    <source>
        <dbReference type="SAM" id="MobiDB-lite"/>
    </source>
</evidence>
<feature type="compositionally biased region" description="Low complexity" evidence="1">
    <location>
        <begin position="340"/>
        <end position="360"/>
    </location>
</feature>
<dbReference type="EMBL" id="MFJD01000001">
    <property type="protein sequence ID" value="OGG04816.1"/>
    <property type="molecule type" value="Genomic_DNA"/>
</dbReference>
<dbReference type="Gene3D" id="3.40.1350.10">
    <property type="match status" value="1"/>
</dbReference>
<dbReference type="Proteomes" id="UP000178448">
    <property type="component" value="Unassembled WGS sequence"/>
</dbReference>
<comment type="caution">
    <text evidence="2">The sequence shown here is derived from an EMBL/GenBank/DDBJ whole genome shotgun (WGS) entry which is preliminary data.</text>
</comment>
<dbReference type="InterPro" id="IPR011856">
    <property type="entry name" value="tRNA_endonuc-like_dom_sf"/>
</dbReference>
<evidence type="ECO:0000313" key="2">
    <source>
        <dbReference type="EMBL" id="OGG04816.1"/>
    </source>
</evidence>
<reference evidence="2 3" key="1">
    <citation type="journal article" date="2016" name="Nat. Commun.">
        <title>Thousands of microbial genomes shed light on interconnected biogeochemical processes in an aquifer system.</title>
        <authorList>
            <person name="Anantharaman K."/>
            <person name="Brown C.T."/>
            <person name="Hug L.A."/>
            <person name="Sharon I."/>
            <person name="Castelle C.J."/>
            <person name="Probst A.J."/>
            <person name="Thomas B.C."/>
            <person name="Singh A."/>
            <person name="Wilkins M.J."/>
            <person name="Karaoz U."/>
            <person name="Brodie E.L."/>
            <person name="Williams K.H."/>
            <person name="Hubbard S.S."/>
            <person name="Banfield J.F."/>
        </authorList>
    </citation>
    <scope>NUCLEOTIDE SEQUENCE [LARGE SCALE GENOMIC DNA]</scope>
</reference>
<dbReference type="GO" id="GO:0003676">
    <property type="term" value="F:nucleic acid binding"/>
    <property type="evidence" value="ECO:0007669"/>
    <property type="project" value="InterPro"/>
</dbReference>
<sequence>MDPRIDYFDEYELTEVWNNERDFTEWLAKKENIEKFISVFDIEVDISTITTFLPVDKLQADIVLKDKSGDTIIIELQLGSADDEHLGKLLAYAANKEANYIIWVFENISDEYRETLHWLNRRTNSSTEFYGVRVVLEQSKKSENTETTRSIRYEFECDPIDEDSESSDELTNLEQYYDNFWEAFQKYVREKYPSEFGSLKPQKPDKNYSIPINFKGGTLAAYIDIKSKEISGQFINRDKNWFRQRMTNFETDIKSKFGVLVPGQILDFDTKRGRKVSKVIAKKKFEIDHEDLTISDATYEPIFKWLASVLIAMKQIIKEQRDIKLNGKVDETDLQSEAHSQPVSVESPSETPPQVTAGTAPPVVVTSTSVVQVPVAQPVSASASPQIQDTPPPAATE</sequence>
<feature type="region of interest" description="Disordered" evidence="1">
    <location>
        <begin position="333"/>
        <end position="360"/>
    </location>
</feature>
<organism evidence="2 3">
    <name type="scientific">Candidatus Gottesmanbacteria bacterium RBG_16_52_11</name>
    <dbReference type="NCBI Taxonomy" id="1798374"/>
    <lineage>
        <taxon>Bacteria</taxon>
        <taxon>Candidatus Gottesmaniibacteriota</taxon>
    </lineage>
</organism>